<evidence type="ECO:0000259" key="1">
    <source>
        <dbReference type="Pfam" id="PF04326"/>
    </source>
</evidence>
<dbReference type="RefSeq" id="WP_295190681.1">
    <property type="nucleotide sequence ID" value="NZ_JAWJZA010000012.1"/>
</dbReference>
<feature type="domain" description="Schlafen AlbA-2" evidence="1">
    <location>
        <begin position="20"/>
        <end position="139"/>
    </location>
</feature>
<comment type="caution">
    <text evidence="2">The sequence shown here is derived from an EMBL/GenBank/DDBJ whole genome shotgun (WGS) entry which is preliminary data.</text>
</comment>
<dbReference type="EMBL" id="JAWJZB010000011">
    <property type="protein sequence ID" value="MDV5089029.1"/>
    <property type="molecule type" value="Genomic_DNA"/>
</dbReference>
<dbReference type="Gene3D" id="3.30.950.30">
    <property type="entry name" value="Schlafen, AAA domain"/>
    <property type="match status" value="1"/>
</dbReference>
<sequence>MIYTDEQLIEKIKQMIITFEDEVVEFKEARTSYSFKDIGKYFSALGNEANIRGKKEAWLIFGVDNKKNILGTAYRQDGNLQNLKKEIVGGTNERATFMEIYDLKIDNHRIVAFQIPPATRGIPATWNGAAYAREDENTCPLPMDKMDLIRSQIGVDWSKEIIENADLSDLDEEAVAYARELFIKKQKSSRKSTEMLEKMSDIEILNKAGLLIKGKVTNAALILLGKEESSYLFDGFIPRITWTLYSGSGTAKAYEHFDMPLLLAVDKTYAKIRNEKYRYIAGQQTLFPDETYQYDQDVVKEILNNCIAHSNYQLRGKINVEEFEDRLVFINEGNFIPETVEQALEEGYKPPYYRNTFLCRAMVNLYMIDTNAMGIPMMYQIQREKCFPLPTYDLENPSRVMVTLYGKILDKNYTQLLKSNGDLDLQTVLLLDKIQKHETISKESYNEIKKLGLVEGRYPNIYVSFKIADMVGQKTEYVRNKGLSIDVYKQIITNALETMDKASVTELKQVLVGALPAILDDKQQSKKVSNILQAMKREGMADVEGTGHAARWYLVEK</sequence>
<evidence type="ECO:0000313" key="3">
    <source>
        <dbReference type="Proteomes" id="UP001272515"/>
    </source>
</evidence>
<organism evidence="2 3">
    <name type="scientific">Veillonella absiana</name>
    <dbReference type="NCBI Taxonomy" id="3079305"/>
    <lineage>
        <taxon>Bacteria</taxon>
        <taxon>Bacillati</taxon>
        <taxon>Bacillota</taxon>
        <taxon>Negativicutes</taxon>
        <taxon>Veillonellales</taxon>
        <taxon>Veillonellaceae</taxon>
        <taxon>Veillonella</taxon>
    </lineage>
</organism>
<keyword evidence="3" id="KW-1185">Reference proteome</keyword>
<dbReference type="Pfam" id="PF04326">
    <property type="entry name" value="SLFN_AlbA_2"/>
    <property type="match status" value="1"/>
</dbReference>
<dbReference type="Gene3D" id="3.30.565.60">
    <property type="match status" value="1"/>
</dbReference>
<gene>
    <name evidence="2" type="ORF">RVY80_09365</name>
</gene>
<name>A0ABU3ZAT8_9FIRM</name>
<dbReference type="InterPro" id="IPR007421">
    <property type="entry name" value="Schlafen_AlbA_2_dom"/>
</dbReference>
<protein>
    <submittedName>
        <fullName evidence="2">DNA binding domain-containing protein</fullName>
    </submittedName>
</protein>
<dbReference type="PANTHER" id="PTHR30595">
    <property type="entry name" value="GLPR-RELATED TRANSCRIPTIONAL REPRESSOR"/>
    <property type="match status" value="1"/>
</dbReference>
<dbReference type="InterPro" id="IPR038461">
    <property type="entry name" value="Schlafen_AlbA_2_dom_sf"/>
</dbReference>
<accession>A0ABU3ZAT8</accession>
<dbReference type="Pfam" id="PF13749">
    <property type="entry name" value="HATPase_c_4"/>
    <property type="match status" value="1"/>
</dbReference>
<evidence type="ECO:0000313" key="2">
    <source>
        <dbReference type="EMBL" id="MDV5089029.1"/>
    </source>
</evidence>
<dbReference type="InterPro" id="IPR038475">
    <property type="entry name" value="RecG_C_sf"/>
</dbReference>
<proteinExistence type="predicted"/>
<reference evidence="2 3" key="1">
    <citation type="submission" date="2023-10" db="EMBL/GenBank/DDBJ databases">
        <title>Veillonella sp. nov., isolated from a pig farm feces dump.</title>
        <authorList>
            <person name="Chang Y.-H."/>
        </authorList>
    </citation>
    <scope>NUCLEOTIDE SEQUENCE [LARGE SCALE GENOMIC DNA]</scope>
    <source>
        <strain evidence="2 3">YH-vei2233</strain>
    </source>
</reference>
<dbReference type="PANTHER" id="PTHR30595:SF6">
    <property type="entry name" value="SCHLAFEN ALBA-2 DOMAIN-CONTAINING PROTEIN"/>
    <property type="match status" value="1"/>
</dbReference>
<dbReference type="Proteomes" id="UP001272515">
    <property type="component" value="Unassembled WGS sequence"/>
</dbReference>